<keyword evidence="2" id="KW-0472">Membrane</keyword>
<dbReference type="Proteomes" id="UP000256541">
    <property type="component" value="Unassembled WGS sequence"/>
</dbReference>
<dbReference type="InterPro" id="IPR025241">
    <property type="entry name" value="DUF4190"/>
</dbReference>
<protein>
    <recommendedName>
        <fullName evidence="3">DUF4190 domain-containing protein</fullName>
    </recommendedName>
</protein>
<evidence type="ECO:0000256" key="1">
    <source>
        <dbReference type="SAM" id="MobiDB-lite"/>
    </source>
</evidence>
<organism evidence="4 5">
    <name type="scientific">Subtercola boreus</name>
    <dbReference type="NCBI Taxonomy" id="120213"/>
    <lineage>
        <taxon>Bacteria</taxon>
        <taxon>Bacillati</taxon>
        <taxon>Actinomycetota</taxon>
        <taxon>Actinomycetes</taxon>
        <taxon>Micrococcales</taxon>
        <taxon>Microbacteriaceae</taxon>
        <taxon>Subtercola</taxon>
    </lineage>
</organism>
<sequence>MAMSTLPQPSQPNRPHTPHEPGQPDARVNALAILSLVSAFFLSLMAVITGHIALSQIRRTSESGREFALAGLIIGYIGLLTGFVVTVLTIVAIVIAAASGAFITRHNVFTSPAPDARGPGSTAVPAPTATPYAPAVPGAPDASSDITFAAGSTLRAGIVPHISDGLLGDKLWKLTTPKTDGTWVYSSKDERCTTTFHEGALAADLDITAGDDLATTDSYLAALTSSSASDVADYADDDYIALGQPDDSTIVDTRRLAGNDSSGRPHVAVARAFATLNQGVSINIACDTKSQAIDAYDHVLTETALLVN</sequence>
<evidence type="ECO:0000313" key="5">
    <source>
        <dbReference type="Proteomes" id="UP000256541"/>
    </source>
</evidence>
<feature type="transmembrane region" description="Helical" evidence="2">
    <location>
        <begin position="67"/>
        <end position="98"/>
    </location>
</feature>
<dbReference type="AlphaFoldDB" id="A0A3E0VS75"/>
<feature type="compositionally biased region" description="Polar residues" evidence="1">
    <location>
        <begin position="1"/>
        <end position="14"/>
    </location>
</feature>
<name>A0A3E0VS75_9MICO</name>
<accession>A0A3E0VS75</accession>
<feature type="region of interest" description="Disordered" evidence="1">
    <location>
        <begin position="1"/>
        <end position="24"/>
    </location>
</feature>
<reference evidence="4 5" key="1">
    <citation type="submission" date="2017-04" db="EMBL/GenBank/DDBJ databases">
        <title>Comparative genome analysis of Subtercola boreus.</title>
        <authorList>
            <person name="Cho Y.-J."/>
            <person name="Cho A."/>
            <person name="Kim O.-S."/>
            <person name="Lee J.-I."/>
        </authorList>
    </citation>
    <scope>NUCLEOTIDE SEQUENCE [LARGE SCALE GENOMIC DNA]</scope>
    <source>
        <strain evidence="4 5">P27479</strain>
    </source>
</reference>
<gene>
    <name evidence="4" type="ORF">B7R22_15890</name>
</gene>
<evidence type="ECO:0000259" key="3">
    <source>
        <dbReference type="Pfam" id="PF13828"/>
    </source>
</evidence>
<evidence type="ECO:0000313" key="4">
    <source>
        <dbReference type="EMBL" id="RFA12288.1"/>
    </source>
</evidence>
<dbReference type="Pfam" id="PF13828">
    <property type="entry name" value="DUF4190"/>
    <property type="match status" value="1"/>
</dbReference>
<dbReference type="EMBL" id="NBXB01000042">
    <property type="protein sequence ID" value="RFA12288.1"/>
    <property type="molecule type" value="Genomic_DNA"/>
</dbReference>
<keyword evidence="2" id="KW-1133">Transmembrane helix</keyword>
<keyword evidence="2" id="KW-0812">Transmembrane</keyword>
<comment type="caution">
    <text evidence="4">The sequence shown here is derived from an EMBL/GenBank/DDBJ whole genome shotgun (WGS) entry which is preliminary data.</text>
</comment>
<feature type="transmembrane region" description="Helical" evidence="2">
    <location>
        <begin position="30"/>
        <end position="55"/>
    </location>
</feature>
<evidence type="ECO:0000256" key="2">
    <source>
        <dbReference type="SAM" id="Phobius"/>
    </source>
</evidence>
<proteinExistence type="predicted"/>
<feature type="domain" description="DUF4190" evidence="3">
    <location>
        <begin position="31"/>
        <end position="82"/>
    </location>
</feature>